<dbReference type="RefSeq" id="WP_310025321.1">
    <property type="nucleotide sequence ID" value="NZ_JAVDVI010000004.1"/>
</dbReference>
<dbReference type="SMART" id="SM00342">
    <property type="entry name" value="HTH_ARAC"/>
    <property type="match status" value="1"/>
</dbReference>
<dbReference type="Gene3D" id="1.10.10.60">
    <property type="entry name" value="Homeodomain-like"/>
    <property type="match status" value="2"/>
</dbReference>
<evidence type="ECO:0000259" key="3">
    <source>
        <dbReference type="PROSITE" id="PS01124"/>
    </source>
</evidence>
<evidence type="ECO:0000313" key="4">
    <source>
        <dbReference type="EMBL" id="MDR6967266.1"/>
    </source>
</evidence>
<dbReference type="InterPro" id="IPR019734">
    <property type="entry name" value="TPR_rpt"/>
</dbReference>
<dbReference type="InterPro" id="IPR011990">
    <property type="entry name" value="TPR-like_helical_dom_sf"/>
</dbReference>
<name>A0ABU1TMT3_9FLAO</name>
<dbReference type="Pfam" id="PF12833">
    <property type="entry name" value="HTH_18"/>
    <property type="match status" value="1"/>
</dbReference>
<keyword evidence="2" id="KW-0812">Transmembrane</keyword>
<gene>
    <name evidence="4" type="ORF">J2X31_001273</name>
</gene>
<reference evidence="4 5" key="1">
    <citation type="submission" date="2023-07" db="EMBL/GenBank/DDBJ databases">
        <title>Sorghum-associated microbial communities from plants grown in Nebraska, USA.</title>
        <authorList>
            <person name="Schachtman D."/>
        </authorList>
    </citation>
    <scope>NUCLEOTIDE SEQUENCE [LARGE SCALE GENOMIC DNA]</scope>
    <source>
        <strain evidence="4 5">3773</strain>
    </source>
</reference>
<dbReference type="Proteomes" id="UP001255185">
    <property type="component" value="Unassembled WGS sequence"/>
</dbReference>
<keyword evidence="2" id="KW-0472">Membrane</keyword>
<comment type="caution">
    <text evidence="4">The sequence shown here is derived from an EMBL/GenBank/DDBJ whole genome shotgun (WGS) entry which is preliminary data.</text>
</comment>
<feature type="domain" description="HTH araC/xylS-type" evidence="3">
    <location>
        <begin position="407"/>
        <end position="515"/>
    </location>
</feature>
<organism evidence="4 5">
    <name type="scientific">Flavobacterium arsenatis</name>
    <dbReference type="NCBI Taxonomy" id="1484332"/>
    <lineage>
        <taxon>Bacteria</taxon>
        <taxon>Pseudomonadati</taxon>
        <taxon>Bacteroidota</taxon>
        <taxon>Flavobacteriia</taxon>
        <taxon>Flavobacteriales</taxon>
        <taxon>Flavobacteriaceae</taxon>
        <taxon>Flavobacterium</taxon>
    </lineage>
</organism>
<dbReference type="PANTHER" id="PTHR43280:SF2">
    <property type="entry name" value="HTH-TYPE TRANSCRIPTIONAL REGULATOR EXSA"/>
    <property type="match status" value="1"/>
</dbReference>
<dbReference type="EMBL" id="JAVDVI010000004">
    <property type="protein sequence ID" value="MDR6967266.1"/>
    <property type="molecule type" value="Genomic_DNA"/>
</dbReference>
<dbReference type="PANTHER" id="PTHR43280">
    <property type="entry name" value="ARAC-FAMILY TRANSCRIPTIONAL REGULATOR"/>
    <property type="match status" value="1"/>
</dbReference>
<protein>
    <submittedName>
        <fullName evidence="4">YesN/AraC family two-component response regulator</fullName>
    </submittedName>
</protein>
<feature type="transmembrane region" description="Helical" evidence="2">
    <location>
        <begin position="341"/>
        <end position="362"/>
    </location>
</feature>
<keyword evidence="1" id="KW-0238">DNA-binding</keyword>
<evidence type="ECO:0000256" key="1">
    <source>
        <dbReference type="ARBA" id="ARBA00023125"/>
    </source>
</evidence>
<accession>A0ABU1TMT3</accession>
<sequence>MKIRSCIFDFRFVLAALLFCICGTVSIAQSFPQNEELLEKANQLVYSNPDEALKIAEHLLKISAIGTEKASLHLLVAESYVVKGNYNNAITSVFEAGKHFETIDHTLQIKILLLKSALLRDLYLDSQSEKYGLDAEKLTQKLSSKNNKAFKANFILNKVEMHLERRRSHKAQDLLQKNEMLFKDFSFENPEINQNHIIVKARIFSSLSELDSATIYFNRAIQFSQNRKYPNVFEKAIVYNELGRLYFQKKEHQESIVLLLKALEEAKKISNTPLLKSINRQLAVNYLALNNKVNYQLYSNEFLRLNNTLEQAEQESVNNAFNLISQEQELYFEDEKKEHSVYFYVVLASSIIIILICLLLWIKVRWKKKRLKEIINYLEISRNIFAKTTPEIKEPNKKISIPLETEQAILAKLKRFEASTKFTSNEMSLAVLAGQFDTNTKYLSEIINKHYQDNFNTYINKLRINFIIQKLKTDPNYMHYKISYLAEKSGFSSHSSFATVFKSITGIAPVTFIELLKEETAQNDKETV</sequence>
<keyword evidence="5" id="KW-1185">Reference proteome</keyword>
<dbReference type="SUPFAM" id="SSF48452">
    <property type="entry name" value="TPR-like"/>
    <property type="match status" value="1"/>
</dbReference>
<dbReference type="InterPro" id="IPR018060">
    <property type="entry name" value="HTH_AraC"/>
</dbReference>
<evidence type="ECO:0000313" key="5">
    <source>
        <dbReference type="Proteomes" id="UP001255185"/>
    </source>
</evidence>
<proteinExistence type="predicted"/>
<dbReference type="Gene3D" id="1.25.40.10">
    <property type="entry name" value="Tetratricopeptide repeat domain"/>
    <property type="match status" value="1"/>
</dbReference>
<evidence type="ECO:0000256" key="2">
    <source>
        <dbReference type="SAM" id="Phobius"/>
    </source>
</evidence>
<dbReference type="Pfam" id="PF13181">
    <property type="entry name" value="TPR_8"/>
    <property type="match status" value="1"/>
</dbReference>
<dbReference type="SMART" id="SM00028">
    <property type="entry name" value="TPR"/>
    <property type="match status" value="2"/>
</dbReference>
<dbReference type="PROSITE" id="PS01124">
    <property type="entry name" value="HTH_ARAC_FAMILY_2"/>
    <property type="match status" value="1"/>
</dbReference>
<keyword evidence="2" id="KW-1133">Transmembrane helix</keyword>